<dbReference type="FunFam" id="3.80.10.10:FF:000383">
    <property type="entry name" value="Leucine-rich repeat receptor protein kinase EMS1"/>
    <property type="match status" value="1"/>
</dbReference>
<dbReference type="FunFam" id="3.80.10.10:FF:000095">
    <property type="entry name" value="LRR receptor-like serine/threonine-protein kinase GSO1"/>
    <property type="match status" value="2"/>
</dbReference>
<dbReference type="InterPro" id="IPR032675">
    <property type="entry name" value="LRR_dom_sf"/>
</dbReference>
<comment type="subcellular location">
    <subcellularLocation>
        <location evidence="1">Membrane</location>
        <topology evidence="1">Single-pass type I membrane protein</topology>
    </subcellularLocation>
</comment>
<evidence type="ECO:0000256" key="10">
    <source>
        <dbReference type="SAM" id="SignalP"/>
    </source>
</evidence>
<protein>
    <recommendedName>
        <fullName evidence="11">Disease resistance R13L4/SHOC-2-like LRR domain-containing protein</fullName>
    </recommendedName>
</protein>
<feature type="chain" id="PRO_5035734962" description="Disease resistance R13L4/SHOC-2-like LRR domain-containing protein" evidence="10">
    <location>
        <begin position="25"/>
        <end position="1224"/>
    </location>
</feature>
<feature type="signal peptide" evidence="10">
    <location>
        <begin position="1"/>
        <end position="24"/>
    </location>
</feature>
<keyword evidence="5" id="KW-0677">Repeat</keyword>
<sequence length="1224" mass="136076">MSESRLHLHFLSLLLLCCVSPSYLSTTNPDDNSYVACGPHQIQALTEFMNEFDSSHCNFSDPFNGVWCDNSTGAVTMLRLQACLSGILKPNSSLFKLHHLRYLDLNHNNFTSSSLPSEFGSLDRLEYLSLYSNGFVGQVPSSFNSLSHLSVLELTRNELTGSFPLLRNLTKLSALSLAGNQFSGTLNPNSTSLFEFHHVRYLSLGYNNFSSSLPSEFGNLNKLEYLSLKSNDFSGQVPPTISNLTSLKELYLQDNQLTGTFPLVQNLTMLSAIDVSDNHFSGTIPSSLTTIPFLSELVLSGNDFIGSIEFPNSSTPSRLEYLYLGNNHFEGKIIDPISNLINLIHLDLSFLNTSYPIDVSLFSSLKSLSVLDLSANSISPASLGPKLDISKNLEVLKLSGCGITEFPSILKILEKLKNIDISGNIIKGKVPEWLWKLPRLNTVFLSNNSFNGFQGPVDVLINSSVKNLFMARNYFEGAVPILPLSINIFDASGNRFTGSIPLSICNCRSLTDLWLSYNNLTGPIPQCLSNLTFVNLRKNSLKGSVPDAFYKNASLQTLDVGHNRLTGKLPRSLKNCSSLEFLVVDHNRIKDKFPFWLKTLPNLQVLILSSNKFYGSISPPDQGPLGFPELRIFEISDNHFTGSLPPRYFVNWKASSLTMNEDGDLYMVYRTTVYGRLYFASVETIDLRYKGLSMEQEMVLTSYAAIDFSGNRIEGQIPESIGLLKALIALNFSNNAFTGHIPLSFSNLSNLESLDLSRNSLSGTIPSGLGSLSFLAYINVSHNQLKGDLTSLLQNRTSLVALDVSSNEFYGTIPSFLFTMPSLSFLDLSENHLSGSLQIPFSLPNLRVLKLSYLNITHQLDLRVFSSLKSLTYLDLSGISLTPTSVDSDINFAKSLRILLLSECNLSKFPRFVKSLTNLEFLYLSDNRIKGNVPDWLWSLPHLTSLNLYNNSLTGFEGSLDHVLANSSVQVLDMAYNCFNGSFPDPPLFIINLSAWNNSFTGEIPLSTCNRTFLDVLDLSYNNFTGVIPPCLGNISIVNLRKNKLQGNIPDEFSIGASTQTLDLGYNQLTGKLPRSLLNCTLLKFVSVDHNRIDDTFPFWLKALPDLKVLTLRSNRFHGPISPPYGPLAFPKLQILEISHNRFTGSLPRNYFESWTNTSLKPDDEEKICLTEKTSSIEEVEEEEEGVLKWRAVATGYAPGVLFGLAIGHVVALYRPEWFFKSYG</sequence>
<comment type="caution">
    <text evidence="12">The sequence shown here is derived from an EMBL/GenBank/DDBJ whole genome shotgun (WGS) entry which is preliminary data.</text>
</comment>
<dbReference type="Gene3D" id="3.80.10.10">
    <property type="entry name" value="Ribonuclease Inhibitor"/>
    <property type="match status" value="5"/>
</dbReference>
<dbReference type="Pfam" id="PF23598">
    <property type="entry name" value="LRR_14"/>
    <property type="match status" value="1"/>
</dbReference>
<dbReference type="Pfam" id="PF13855">
    <property type="entry name" value="LRR_8"/>
    <property type="match status" value="1"/>
</dbReference>
<evidence type="ECO:0000256" key="6">
    <source>
        <dbReference type="ARBA" id="ARBA00022989"/>
    </source>
</evidence>
<dbReference type="InterPro" id="IPR003591">
    <property type="entry name" value="Leu-rich_rpt_typical-subtyp"/>
</dbReference>
<keyword evidence="9" id="KW-0325">Glycoprotein</keyword>
<evidence type="ECO:0000256" key="3">
    <source>
        <dbReference type="ARBA" id="ARBA00022692"/>
    </source>
</evidence>
<name>A0A8S9L7N6_BRACR</name>
<dbReference type="GO" id="GO:0016020">
    <property type="term" value="C:membrane"/>
    <property type="evidence" value="ECO:0007669"/>
    <property type="project" value="UniProtKB-SubCell"/>
</dbReference>
<keyword evidence="2" id="KW-0433">Leucine-rich repeat</keyword>
<dbReference type="SMART" id="SM00365">
    <property type="entry name" value="LRR_SD22"/>
    <property type="match status" value="10"/>
</dbReference>
<accession>A0A8S9L7N6</accession>
<dbReference type="PRINTS" id="PR00019">
    <property type="entry name" value="LEURICHRPT"/>
</dbReference>
<keyword evidence="3" id="KW-0812">Transmembrane</keyword>
<dbReference type="SMART" id="SM00369">
    <property type="entry name" value="LRR_TYP"/>
    <property type="match status" value="11"/>
</dbReference>
<evidence type="ECO:0000256" key="9">
    <source>
        <dbReference type="ARBA" id="ARBA00023180"/>
    </source>
</evidence>
<reference evidence="12" key="1">
    <citation type="submission" date="2019-12" db="EMBL/GenBank/DDBJ databases">
        <title>Genome sequencing and annotation of Brassica cretica.</title>
        <authorList>
            <person name="Studholme D.J."/>
            <person name="Sarris P.F."/>
        </authorList>
    </citation>
    <scope>NUCLEOTIDE SEQUENCE</scope>
    <source>
        <strain evidence="12">PFS-102/07</strain>
        <tissue evidence="12">Leaf</tissue>
    </source>
</reference>
<evidence type="ECO:0000256" key="2">
    <source>
        <dbReference type="ARBA" id="ARBA00022614"/>
    </source>
</evidence>
<organism evidence="12">
    <name type="scientific">Brassica cretica</name>
    <name type="common">Mustard</name>
    <dbReference type="NCBI Taxonomy" id="69181"/>
    <lineage>
        <taxon>Eukaryota</taxon>
        <taxon>Viridiplantae</taxon>
        <taxon>Streptophyta</taxon>
        <taxon>Embryophyta</taxon>
        <taxon>Tracheophyta</taxon>
        <taxon>Spermatophyta</taxon>
        <taxon>Magnoliopsida</taxon>
        <taxon>eudicotyledons</taxon>
        <taxon>Gunneridae</taxon>
        <taxon>Pentapetalae</taxon>
        <taxon>rosids</taxon>
        <taxon>malvids</taxon>
        <taxon>Brassicales</taxon>
        <taxon>Brassicaceae</taxon>
        <taxon>Brassiceae</taxon>
        <taxon>Brassica</taxon>
    </lineage>
</organism>
<evidence type="ECO:0000256" key="1">
    <source>
        <dbReference type="ARBA" id="ARBA00004479"/>
    </source>
</evidence>
<keyword evidence="8" id="KW-0675">Receptor</keyword>
<dbReference type="Pfam" id="PF12799">
    <property type="entry name" value="LRR_4"/>
    <property type="match status" value="1"/>
</dbReference>
<dbReference type="InterPro" id="IPR055414">
    <property type="entry name" value="LRR_R13L4/SHOC2-like"/>
</dbReference>
<evidence type="ECO:0000313" key="12">
    <source>
        <dbReference type="EMBL" id="KAF2602202.1"/>
    </source>
</evidence>
<dbReference type="PANTHER" id="PTHR27000">
    <property type="entry name" value="LEUCINE-RICH REPEAT RECEPTOR-LIKE PROTEIN KINASE FAMILY PROTEIN-RELATED"/>
    <property type="match status" value="1"/>
</dbReference>
<dbReference type="SUPFAM" id="SSF52047">
    <property type="entry name" value="RNI-like"/>
    <property type="match status" value="2"/>
</dbReference>
<dbReference type="InterPro" id="IPR001611">
    <property type="entry name" value="Leu-rich_rpt"/>
</dbReference>
<evidence type="ECO:0000256" key="7">
    <source>
        <dbReference type="ARBA" id="ARBA00023136"/>
    </source>
</evidence>
<gene>
    <name evidence="12" type="ORF">F2Q70_00028275</name>
</gene>
<dbReference type="PANTHER" id="PTHR27000:SF787">
    <property type="entry name" value="RECEPTOR-LIKE PROTEIN 39"/>
    <property type="match status" value="1"/>
</dbReference>
<evidence type="ECO:0000256" key="8">
    <source>
        <dbReference type="ARBA" id="ARBA00023170"/>
    </source>
</evidence>
<keyword evidence="4 10" id="KW-0732">Signal</keyword>
<evidence type="ECO:0000256" key="4">
    <source>
        <dbReference type="ARBA" id="ARBA00022729"/>
    </source>
</evidence>
<dbReference type="Pfam" id="PF00560">
    <property type="entry name" value="LRR_1"/>
    <property type="match status" value="9"/>
</dbReference>
<dbReference type="SUPFAM" id="SSF52058">
    <property type="entry name" value="L domain-like"/>
    <property type="match status" value="1"/>
</dbReference>
<evidence type="ECO:0000259" key="11">
    <source>
        <dbReference type="Pfam" id="PF23598"/>
    </source>
</evidence>
<keyword evidence="6" id="KW-1133">Transmembrane helix</keyword>
<dbReference type="InterPro" id="IPR025875">
    <property type="entry name" value="Leu-rich_rpt_4"/>
</dbReference>
<dbReference type="EMBL" id="QGKY02000094">
    <property type="protein sequence ID" value="KAF2602202.1"/>
    <property type="molecule type" value="Genomic_DNA"/>
</dbReference>
<feature type="domain" description="Disease resistance R13L4/SHOC-2-like LRR" evidence="11">
    <location>
        <begin position="77"/>
        <end position="178"/>
    </location>
</feature>
<proteinExistence type="predicted"/>
<evidence type="ECO:0000256" key="5">
    <source>
        <dbReference type="ARBA" id="ARBA00022737"/>
    </source>
</evidence>
<keyword evidence="7" id="KW-0472">Membrane</keyword>
<dbReference type="AlphaFoldDB" id="A0A8S9L7N6"/>